<evidence type="ECO:0000313" key="3">
    <source>
        <dbReference type="Proteomes" id="UP000077339"/>
    </source>
</evidence>
<evidence type="ECO:0000259" key="1">
    <source>
        <dbReference type="Pfam" id="PF11823"/>
    </source>
</evidence>
<reference evidence="2 3" key="1">
    <citation type="submission" date="2014-02" db="EMBL/GenBank/DDBJ databases">
        <title>Kosmotoga genome sequencing.</title>
        <authorList>
            <person name="Pollo S.M."/>
            <person name="Charchuk R."/>
            <person name="Nesbo C.L."/>
        </authorList>
    </citation>
    <scope>NUCLEOTIDE SEQUENCE [LARGE SCALE GENOMIC DNA]</scope>
    <source>
        <strain evidence="2 3">S304</strain>
    </source>
</reference>
<protein>
    <recommendedName>
        <fullName evidence="1">Putative Se/S carrier protein-like domain-containing protein</fullName>
    </recommendedName>
</protein>
<name>A0A176K381_9BACT</name>
<evidence type="ECO:0000313" key="2">
    <source>
        <dbReference type="EMBL" id="OAA31403.1"/>
    </source>
</evidence>
<dbReference type="STRING" id="1453497.AT15_07865"/>
<dbReference type="OrthoDB" id="47462at2"/>
<sequence>MCDTLVLNGLLIVAQKDARKALEILRKAHFFVKLFPTPPAAFAGCSISLALNSENLKTAREKLESLGVRVLKSLYLDKNIIGEFYEHPGY</sequence>
<dbReference type="InterPro" id="IPR021778">
    <property type="entry name" value="Se/S_carrier-like"/>
</dbReference>
<gene>
    <name evidence="2" type="ORF">AT15_07865</name>
</gene>
<proteinExistence type="predicted"/>
<dbReference type="Pfam" id="PF11823">
    <property type="entry name" value="Se_S_carrier"/>
    <property type="match status" value="1"/>
</dbReference>
<dbReference type="EMBL" id="JFHK01000004">
    <property type="protein sequence ID" value="OAA31403.1"/>
    <property type="molecule type" value="Genomic_DNA"/>
</dbReference>
<dbReference type="RefSeq" id="WP_068346518.1">
    <property type="nucleotide sequence ID" value="NZ_JFHK01000004.1"/>
</dbReference>
<feature type="domain" description="Putative Se/S carrier protein-like" evidence="1">
    <location>
        <begin position="16"/>
        <end position="71"/>
    </location>
</feature>
<accession>A0A176K381</accession>
<dbReference type="AlphaFoldDB" id="A0A176K381"/>
<dbReference type="Proteomes" id="UP000077339">
    <property type="component" value="Unassembled WGS sequence"/>
</dbReference>
<dbReference type="PATRIC" id="fig|1453497.3.peg.1565"/>
<keyword evidence="3" id="KW-1185">Reference proteome</keyword>
<comment type="caution">
    <text evidence="2">The sequence shown here is derived from an EMBL/GenBank/DDBJ whole genome shotgun (WGS) entry which is preliminary data.</text>
</comment>
<organism evidence="2 3">
    <name type="scientific">Kosmotoga arenicorallina S304</name>
    <dbReference type="NCBI Taxonomy" id="1453497"/>
    <lineage>
        <taxon>Bacteria</taxon>
        <taxon>Thermotogati</taxon>
        <taxon>Thermotogota</taxon>
        <taxon>Thermotogae</taxon>
        <taxon>Kosmotogales</taxon>
        <taxon>Kosmotogaceae</taxon>
        <taxon>Kosmotoga</taxon>
    </lineage>
</organism>